<dbReference type="EMBL" id="AP026867">
    <property type="protein sequence ID" value="BDS09770.1"/>
    <property type="molecule type" value="Genomic_DNA"/>
</dbReference>
<accession>A0A915YB10</accession>
<protein>
    <submittedName>
        <fullName evidence="1">DUF2158 domain-containing protein</fullName>
    </submittedName>
</protein>
<gene>
    <name evidence="1" type="ORF">AsAng_0004750</name>
</gene>
<dbReference type="Pfam" id="PF09926">
    <property type="entry name" value="DUF2158"/>
    <property type="match status" value="1"/>
</dbReference>
<dbReference type="InterPro" id="IPR019226">
    <property type="entry name" value="DUF2158"/>
</dbReference>
<proteinExistence type="predicted"/>
<sequence>MPAVGDVVRLKSGGPDMIIIYVFQDGEGSRDKLGAIKGFGPGDVTCEWQQQINEDNFKNKKESFKAATLVYTDGTPLPVED</sequence>
<organism evidence="1 2">
    <name type="scientific">Aureispira anguillae</name>
    <dbReference type="NCBI Taxonomy" id="2864201"/>
    <lineage>
        <taxon>Bacteria</taxon>
        <taxon>Pseudomonadati</taxon>
        <taxon>Bacteroidota</taxon>
        <taxon>Saprospiria</taxon>
        <taxon>Saprospirales</taxon>
        <taxon>Saprospiraceae</taxon>
        <taxon>Aureispira</taxon>
    </lineage>
</organism>
<dbReference type="KEGG" id="aup:AsAng_0004750"/>
<keyword evidence="2" id="KW-1185">Reference proteome</keyword>
<dbReference type="Proteomes" id="UP001060919">
    <property type="component" value="Chromosome"/>
</dbReference>
<evidence type="ECO:0000313" key="1">
    <source>
        <dbReference type="EMBL" id="BDS09770.1"/>
    </source>
</evidence>
<reference evidence="1" key="1">
    <citation type="submission" date="2022-09" db="EMBL/GenBank/DDBJ databases">
        <title>Aureispira anguillicida sp. nov., isolated from Leptocephalus of Japanese eel Anguilla japonica.</title>
        <authorList>
            <person name="Yuasa K."/>
            <person name="Mekata T."/>
            <person name="Ikunari K."/>
        </authorList>
    </citation>
    <scope>NUCLEOTIDE SEQUENCE</scope>
    <source>
        <strain evidence="1">EL160426</strain>
    </source>
</reference>
<dbReference type="AlphaFoldDB" id="A0A915YB10"/>
<dbReference type="RefSeq" id="WP_264791133.1">
    <property type="nucleotide sequence ID" value="NZ_AP026867.1"/>
</dbReference>
<evidence type="ECO:0000313" key="2">
    <source>
        <dbReference type="Proteomes" id="UP001060919"/>
    </source>
</evidence>
<name>A0A915YB10_9BACT</name>